<evidence type="ECO:0000313" key="5">
    <source>
        <dbReference type="EMBL" id="OQV18961.1"/>
    </source>
</evidence>
<dbReference type="InterPro" id="IPR014472">
    <property type="entry name" value="CHOPT"/>
</dbReference>
<evidence type="ECO:0000256" key="1">
    <source>
        <dbReference type="ARBA" id="ARBA00004370"/>
    </source>
</evidence>
<feature type="transmembrane region" description="Helical" evidence="4">
    <location>
        <begin position="190"/>
        <end position="209"/>
    </location>
</feature>
<dbReference type="OrthoDB" id="10518506at2759"/>
<dbReference type="GO" id="GO:0005794">
    <property type="term" value="C:Golgi apparatus"/>
    <property type="evidence" value="ECO:0007669"/>
    <property type="project" value="TreeGrafter"/>
</dbReference>
<feature type="transmembrane region" description="Helical" evidence="4">
    <location>
        <begin position="381"/>
        <end position="401"/>
    </location>
</feature>
<evidence type="ECO:0000256" key="4">
    <source>
        <dbReference type="SAM" id="Phobius"/>
    </source>
</evidence>
<dbReference type="GO" id="GO:0004307">
    <property type="term" value="F:ethanolaminephosphotransferase activity"/>
    <property type="evidence" value="ECO:0007669"/>
    <property type="project" value="TreeGrafter"/>
</dbReference>
<dbReference type="EMBL" id="MTYJ01000044">
    <property type="protein sequence ID" value="OQV18961.1"/>
    <property type="molecule type" value="Genomic_DNA"/>
</dbReference>
<accession>A0A1W0WUT4</accession>
<evidence type="ECO:0000256" key="3">
    <source>
        <dbReference type="ARBA" id="ARBA00023136"/>
    </source>
</evidence>
<evidence type="ECO:0000313" key="6">
    <source>
        <dbReference type="Proteomes" id="UP000192578"/>
    </source>
</evidence>
<keyword evidence="6" id="KW-1185">Reference proteome</keyword>
<feature type="transmembrane region" description="Helical" evidence="4">
    <location>
        <begin position="263"/>
        <end position="282"/>
    </location>
</feature>
<dbReference type="GO" id="GO:0005789">
    <property type="term" value="C:endoplasmic reticulum membrane"/>
    <property type="evidence" value="ECO:0007669"/>
    <property type="project" value="TreeGrafter"/>
</dbReference>
<organism evidence="5 6">
    <name type="scientific">Hypsibius exemplaris</name>
    <name type="common">Freshwater tardigrade</name>
    <dbReference type="NCBI Taxonomy" id="2072580"/>
    <lineage>
        <taxon>Eukaryota</taxon>
        <taxon>Metazoa</taxon>
        <taxon>Ecdysozoa</taxon>
        <taxon>Tardigrada</taxon>
        <taxon>Eutardigrada</taxon>
        <taxon>Parachela</taxon>
        <taxon>Hypsibioidea</taxon>
        <taxon>Hypsibiidae</taxon>
        <taxon>Hypsibius</taxon>
    </lineage>
</organism>
<keyword evidence="4" id="KW-1133">Transmembrane helix</keyword>
<proteinExistence type="inferred from homology"/>
<evidence type="ECO:0000256" key="2">
    <source>
        <dbReference type="ARBA" id="ARBA00010441"/>
    </source>
</evidence>
<feature type="transmembrane region" description="Helical" evidence="4">
    <location>
        <begin position="352"/>
        <end position="369"/>
    </location>
</feature>
<keyword evidence="4" id="KW-0812">Transmembrane</keyword>
<protein>
    <recommendedName>
        <fullName evidence="7">Choline/ethanolaminephosphotransferase 1</fullName>
    </recommendedName>
</protein>
<gene>
    <name evidence="5" type="ORF">BV898_07017</name>
</gene>
<feature type="transmembrane region" description="Helical" evidence="4">
    <location>
        <begin position="114"/>
        <end position="135"/>
    </location>
</feature>
<comment type="subcellular location">
    <subcellularLocation>
        <location evidence="1">Membrane</location>
    </subcellularLocation>
</comment>
<sequence>MPGPPGFFPRTRITIFYGAIMGTPKPHRNSSKPLIPRMSEEHLYGLLHSSYSFKDASFISRNLFRPFWKVMDNACSNNAAPMCLLGFSMALNVFNVLLLSWWDPEFNPMTVPRGVFALCLLGHVMAFTCVGIDAAGRLHRRTEADTDNAENPVLSPYSSAEYVDRACESLNLCMKAVCLLHIVGVGGSNLSYFTGFLIVAVILGCYLSQQWEACLTGIFQTSFFIDSIELFLLAGFLGKVFYGADLTWAALRTTTLLDAPLSQLLGCCFFVGAFISTGKTFCRTGQIMASNSHQSPLLPFLALQVSAFSWTLSPSVPTAFPYLCWSTAIVSSGLVTQLILNQISQNDGVHPGSFVHVPVLALLAVWNFLGMFSGLVAVRNAWITVCVLLTFWQVVTAVHAAKDVLRRLLLAVIESFFRRTACALAPYWNMLKKDSRTRL</sequence>
<evidence type="ECO:0008006" key="7">
    <source>
        <dbReference type="Google" id="ProtNLM"/>
    </source>
</evidence>
<dbReference type="PANTHER" id="PTHR10414">
    <property type="entry name" value="ETHANOLAMINEPHOSPHOTRANSFERASE"/>
    <property type="match status" value="1"/>
</dbReference>
<keyword evidence="3 4" id="KW-0472">Membrane</keyword>
<dbReference type="PANTHER" id="PTHR10414:SF37">
    <property type="entry name" value="BB IN A BOXCAR, ISOFORM C"/>
    <property type="match status" value="1"/>
</dbReference>
<dbReference type="GO" id="GO:0006646">
    <property type="term" value="P:phosphatidylethanolamine biosynthetic process"/>
    <property type="evidence" value="ECO:0007669"/>
    <property type="project" value="TreeGrafter"/>
</dbReference>
<dbReference type="AlphaFoldDB" id="A0A1W0WUT4"/>
<dbReference type="GO" id="GO:0004142">
    <property type="term" value="F:diacylglycerol cholinephosphotransferase activity"/>
    <property type="evidence" value="ECO:0007669"/>
    <property type="project" value="TreeGrafter"/>
</dbReference>
<reference evidence="6" key="1">
    <citation type="submission" date="2017-01" db="EMBL/GenBank/DDBJ databases">
        <title>Comparative genomics of anhydrobiosis in the tardigrade Hypsibius dujardini.</title>
        <authorList>
            <person name="Yoshida Y."/>
            <person name="Koutsovoulos G."/>
            <person name="Laetsch D."/>
            <person name="Stevens L."/>
            <person name="Kumar S."/>
            <person name="Horikawa D."/>
            <person name="Ishino K."/>
            <person name="Komine S."/>
            <person name="Tomita M."/>
            <person name="Blaxter M."/>
            <person name="Arakawa K."/>
        </authorList>
    </citation>
    <scope>NUCLEOTIDE SEQUENCE [LARGE SCALE GENOMIC DNA]</scope>
    <source>
        <strain evidence="6">Z151</strain>
    </source>
</reference>
<feature type="transmembrane region" description="Helical" evidence="4">
    <location>
        <begin position="319"/>
        <end position="340"/>
    </location>
</feature>
<feature type="transmembrane region" description="Helical" evidence="4">
    <location>
        <begin position="230"/>
        <end position="251"/>
    </location>
</feature>
<comment type="similarity">
    <text evidence="2">Belongs to the CDP-alcohol phosphatidyltransferase class-I family.</text>
</comment>
<feature type="transmembrane region" description="Helical" evidence="4">
    <location>
        <begin position="79"/>
        <end position="102"/>
    </location>
</feature>
<name>A0A1W0WUT4_HYPEX</name>
<comment type="caution">
    <text evidence="5">The sequence shown here is derived from an EMBL/GenBank/DDBJ whole genome shotgun (WGS) entry which is preliminary data.</text>
</comment>
<dbReference type="Proteomes" id="UP000192578">
    <property type="component" value="Unassembled WGS sequence"/>
</dbReference>